<dbReference type="Gene3D" id="3.40.630.30">
    <property type="match status" value="1"/>
</dbReference>
<comment type="caution">
    <text evidence="2">The sequence shown here is derived from an EMBL/GenBank/DDBJ whole genome shotgun (WGS) entry which is preliminary data.</text>
</comment>
<dbReference type="InterPro" id="IPR000182">
    <property type="entry name" value="GNAT_dom"/>
</dbReference>
<dbReference type="PANTHER" id="PTHR43451:SF1">
    <property type="entry name" value="ACETYLTRANSFERASE"/>
    <property type="match status" value="1"/>
</dbReference>
<dbReference type="Proteomes" id="UP001501523">
    <property type="component" value="Unassembled WGS sequence"/>
</dbReference>
<gene>
    <name evidence="2" type="ORF">GCM10009105_33700</name>
</gene>
<keyword evidence="3" id="KW-1185">Reference proteome</keyword>
<dbReference type="SUPFAM" id="SSF55729">
    <property type="entry name" value="Acyl-CoA N-acyltransferases (Nat)"/>
    <property type="match status" value="1"/>
</dbReference>
<sequence>MTEHGAPADCESRAVSTAIAIRLAGVADAAAISALISRLTREYVLPDQPEPAAETLRAWMAPDAVAARIAAGHRHHLAEIGSALAGVVATRDNAHMHLLFVDTPFQRRGLARTLWQSALAACVEAARPERITVNASAFAVPMYLRLGFEVVQPERSENDIVSTPMVFRVSGRGTG</sequence>
<name>A0ABN1IW05_9GAMM</name>
<reference evidence="2 3" key="1">
    <citation type="journal article" date="2019" name="Int. J. Syst. Evol. Microbiol.">
        <title>The Global Catalogue of Microorganisms (GCM) 10K type strain sequencing project: providing services to taxonomists for standard genome sequencing and annotation.</title>
        <authorList>
            <consortium name="The Broad Institute Genomics Platform"/>
            <consortium name="The Broad Institute Genome Sequencing Center for Infectious Disease"/>
            <person name="Wu L."/>
            <person name="Ma J."/>
        </authorList>
    </citation>
    <scope>NUCLEOTIDE SEQUENCE [LARGE SCALE GENOMIC DNA]</scope>
    <source>
        <strain evidence="2 3">JCM 15421</strain>
    </source>
</reference>
<dbReference type="EMBL" id="BAAAEU010000025">
    <property type="protein sequence ID" value="GAA0722541.1"/>
    <property type="molecule type" value="Genomic_DNA"/>
</dbReference>
<feature type="domain" description="N-acetyltransferase" evidence="1">
    <location>
        <begin position="19"/>
        <end position="170"/>
    </location>
</feature>
<dbReference type="Pfam" id="PF13673">
    <property type="entry name" value="Acetyltransf_10"/>
    <property type="match status" value="1"/>
</dbReference>
<dbReference type="CDD" id="cd04301">
    <property type="entry name" value="NAT_SF"/>
    <property type="match status" value="1"/>
</dbReference>
<dbReference type="InterPro" id="IPR052564">
    <property type="entry name" value="N-acetyltrans/Recomb-assoc"/>
</dbReference>
<dbReference type="PROSITE" id="PS51186">
    <property type="entry name" value="GNAT"/>
    <property type="match status" value="1"/>
</dbReference>
<evidence type="ECO:0000259" key="1">
    <source>
        <dbReference type="PROSITE" id="PS51186"/>
    </source>
</evidence>
<accession>A0ABN1IW05</accession>
<organism evidence="2 3">
    <name type="scientific">Dokdonella soli</name>
    <dbReference type="NCBI Taxonomy" id="529810"/>
    <lineage>
        <taxon>Bacteria</taxon>
        <taxon>Pseudomonadati</taxon>
        <taxon>Pseudomonadota</taxon>
        <taxon>Gammaproteobacteria</taxon>
        <taxon>Lysobacterales</taxon>
        <taxon>Rhodanobacteraceae</taxon>
        <taxon>Dokdonella</taxon>
    </lineage>
</organism>
<dbReference type="InterPro" id="IPR016181">
    <property type="entry name" value="Acyl_CoA_acyltransferase"/>
</dbReference>
<evidence type="ECO:0000313" key="3">
    <source>
        <dbReference type="Proteomes" id="UP001501523"/>
    </source>
</evidence>
<dbReference type="RefSeq" id="WP_343793331.1">
    <property type="nucleotide sequence ID" value="NZ_BAAAEU010000025.1"/>
</dbReference>
<dbReference type="PANTHER" id="PTHR43451">
    <property type="entry name" value="ACETYLTRANSFERASE (GNAT) FAMILY PROTEIN"/>
    <property type="match status" value="1"/>
</dbReference>
<evidence type="ECO:0000313" key="2">
    <source>
        <dbReference type="EMBL" id="GAA0722541.1"/>
    </source>
</evidence>
<proteinExistence type="predicted"/>
<protein>
    <recommendedName>
        <fullName evidence="1">N-acetyltransferase domain-containing protein</fullName>
    </recommendedName>
</protein>